<proteinExistence type="predicted"/>
<organism evidence="1 2">
    <name type="scientific">Ligilactobacillus acidipiscis</name>
    <dbReference type="NCBI Taxonomy" id="89059"/>
    <lineage>
        <taxon>Bacteria</taxon>
        <taxon>Bacillati</taxon>
        <taxon>Bacillota</taxon>
        <taxon>Bacilli</taxon>
        <taxon>Lactobacillales</taxon>
        <taxon>Lactobacillaceae</taxon>
        <taxon>Ligilactobacillus</taxon>
    </lineage>
</organism>
<name>A0A921F6N7_9LACO</name>
<dbReference type="EMBL" id="DYXG01000018">
    <property type="protein sequence ID" value="HJE96350.1"/>
    <property type="molecule type" value="Genomic_DNA"/>
</dbReference>
<reference evidence="1" key="1">
    <citation type="journal article" date="2021" name="PeerJ">
        <title>Extensive microbial diversity within the chicken gut microbiome revealed by metagenomics and culture.</title>
        <authorList>
            <person name="Gilroy R."/>
            <person name="Ravi A."/>
            <person name="Getino M."/>
            <person name="Pursley I."/>
            <person name="Horton D.L."/>
            <person name="Alikhan N.F."/>
            <person name="Baker D."/>
            <person name="Gharbi K."/>
            <person name="Hall N."/>
            <person name="Watson M."/>
            <person name="Adriaenssens E.M."/>
            <person name="Foster-Nyarko E."/>
            <person name="Jarju S."/>
            <person name="Secka A."/>
            <person name="Antonio M."/>
            <person name="Oren A."/>
            <person name="Chaudhuri R.R."/>
            <person name="La Ragione R."/>
            <person name="Hildebrand F."/>
            <person name="Pallen M.J."/>
        </authorList>
    </citation>
    <scope>NUCLEOTIDE SEQUENCE</scope>
    <source>
        <strain evidence="1">CHK174-6876</strain>
    </source>
</reference>
<sequence length="69" mass="8039">MKEVKFYMSSGVPNIKLEMSEEEATKMVKLFVKSTKNNESFTHDTGQQQFVINPQEVQFIHIQEVSEDE</sequence>
<evidence type="ECO:0000313" key="1">
    <source>
        <dbReference type="EMBL" id="HJE96350.1"/>
    </source>
</evidence>
<gene>
    <name evidence="1" type="ORF">K8V00_01900</name>
</gene>
<protein>
    <submittedName>
        <fullName evidence="1">Uncharacterized protein</fullName>
    </submittedName>
</protein>
<reference evidence="1" key="2">
    <citation type="submission" date="2021-09" db="EMBL/GenBank/DDBJ databases">
        <authorList>
            <person name="Gilroy R."/>
        </authorList>
    </citation>
    <scope>NUCLEOTIDE SEQUENCE</scope>
    <source>
        <strain evidence="1">CHK174-6876</strain>
    </source>
</reference>
<evidence type="ECO:0000313" key="2">
    <source>
        <dbReference type="Proteomes" id="UP000707535"/>
    </source>
</evidence>
<comment type="caution">
    <text evidence="1">The sequence shown here is derived from an EMBL/GenBank/DDBJ whole genome shotgun (WGS) entry which is preliminary data.</text>
</comment>
<dbReference type="AlphaFoldDB" id="A0A921F6N7"/>
<accession>A0A921F6N7</accession>
<dbReference type="Proteomes" id="UP000707535">
    <property type="component" value="Unassembled WGS sequence"/>
</dbReference>